<accession>A0ABP6YLF3</accession>
<sequence length="434" mass="45287">MDDLERRLGALLSEPSEGDPPPDLAGRIHRAVATRRRNRRAIGLAAAACATAVVVAVPLAVRAGNGDAATTAGLTPTTSPSGIATDPATELAELPTPTTAPTTAPTTGPTTGPSTAQPTATITLTPDQYGTSVGTRFEQSLRALMTVTDIVEIEPRTASGEPFVPAALSSDGTVLGRTPSGKVAEAGPTGGAPEELGISARSGLGSDPAFRTWIERKGKEADQRCRTADGTTHTVSPQGADPKAPVWVDGGVIVGSDVMRQAWMAKACTGVGTVIRTGSLLIGDAVAFSYPYLFAVEPSNAKVLRVIDVERGSVAAEHPLPEGVVTHTMDQPDQKWYAAASGQRFAWVAGGVLRWVPKEAWQPVSTLGGVPSPDKGVTPWLTMGNRLITYNTGQLSILSDPVTGQQRKNPGVMLAAGDWLLWKHDDGYRLAKVQ</sequence>
<proteinExistence type="predicted"/>
<evidence type="ECO:0000256" key="2">
    <source>
        <dbReference type="SAM" id="Phobius"/>
    </source>
</evidence>
<organism evidence="3 4">
    <name type="scientific">Nonomuraea rosea</name>
    <dbReference type="NCBI Taxonomy" id="638574"/>
    <lineage>
        <taxon>Bacteria</taxon>
        <taxon>Bacillati</taxon>
        <taxon>Actinomycetota</taxon>
        <taxon>Actinomycetes</taxon>
        <taxon>Streptosporangiales</taxon>
        <taxon>Streptosporangiaceae</taxon>
        <taxon>Nonomuraea</taxon>
    </lineage>
</organism>
<feature type="region of interest" description="Disordered" evidence="1">
    <location>
        <begin position="181"/>
        <end position="202"/>
    </location>
</feature>
<keyword evidence="4" id="KW-1185">Reference proteome</keyword>
<evidence type="ECO:0000313" key="3">
    <source>
        <dbReference type="EMBL" id="GAA3584234.1"/>
    </source>
</evidence>
<gene>
    <name evidence="3" type="ORF">GCM10022419_077580</name>
</gene>
<dbReference type="EMBL" id="BAABDQ010000021">
    <property type="protein sequence ID" value="GAA3584234.1"/>
    <property type="molecule type" value="Genomic_DNA"/>
</dbReference>
<dbReference type="Proteomes" id="UP001500630">
    <property type="component" value="Unassembled WGS sequence"/>
</dbReference>
<protein>
    <submittedName>
        <fullName evidence="3">Uncharacterized protein</fullName>
    </submittedName>
</protein>
<keyword evidence="2" id="KW-0812">Transmembrane</keyword>
<comment type="caution">
    <text evidence="3">The sequence shown here is derived from an EMBL/GenBank/DDBJ whole genome shotgun (WGS) entry which is preliminary data.</text>
</comment>
<feature type="transmembrane region" description="Helical" evidence="2">
    <location>
        <begin position="41"/>
        <end position="61"/>
    </location>
</feature>
<dbReference type="RefSeq" id="WP_345569825.1">
    <property type="nucleotide sequence ID" value="NZ_BAABDQ010000021.1"/>
</dbReference>
<keyword evidence="2" id="KW-0472">Membrane</keyword>
<keyword evidence="2" id="KW-1133">Transmembrane helix</keyword>
<evidence type="ECO:0000256" key="1">
    <source>
        <dbReference type="SAM" id="MobiDB-lite"/>
    </source>
</evidence>
<feature type="compositionally biased region" description="Low complexity" evidence="1">
    <location>
        <begin position="93"/>
        <end position="121"/>
    </location>
</feature>
<feature type="compositionally biased region" description="Polar residues" evidence="1">
    <location>
        <begin position="122"/>
        <end position="131"/>
    </location>
</feature>
<name>A0ABP6YLF3_9ACTN</name>
<feature type="region of interest" description="Disordered" evidence="1">
    <location>
        <begin position="93"/>
        <end position="131"/>
    </location>
</feature>
<reference evidence="4" key="1">
    <citation type="journal article" date="2019" name="Int. J. Syst. Evol. Microbiol.">
        <title>The Global Catalogue of Microorganisms (GCM) 10K type strain sequencing project: providing services to taxonomists for standard genome sequencing and annotation.</title>
        <authorList>
            <consortium name="The Broad Institute Genomics Platform"/>
            <consortium name="The Broad Institute Genome Sequencing Center for Infectious Disease"/>
            <person name="Wu L."/>
            <person name="Ma J."/>
        </authorList>
    </citation>
    <scope>NUCLEOTIDE SEQUENCE [LARGE SCALE GENOMIC DNA]</scope>
    <source>
        <strain evidence="4">JCM 17326</strain>
    </source>
</reference>
<evidence type="ECO:0000313" key="4">
    <source>
        <dbReference type="Proteomes" id="UP001500630"/>
    </source>
</evidence>